<evidence type="ECO:0000256" key="5">
    <source>
        <dbReference type="ARBA" id="ARBA00022723"/>
    </source>
</evidence>
<keyword evidence="7" id="KW-0539">Nucleus</keyword>
<comment type="caution">
    <text evidence="9">The sequence shown here is derived from an EMBL/GenBank/DDBJ whole genome shotgun (WGS) entry which is preliminary data.</text>
</comment>
<dbReference type="GO" id="GO:0046872">
    <property type="term" value="F:metal ion binding"/>
    <property type="evidence" value="ECO:0007669"/>
    <property type="project" value="UniProtKB-KW"/>
</dbReference>
<dbReference type="PANTHER" id="PTHR22930:SF269">
    <property type="entry name" value="NUCLEASE HARBI1-LIKE PROTEIN"/>
    <property type="match status" value="1"/>
</dbReference>
<sequence length="388" mass="45268">MNSDEEEVLLLLALIDSPVKKRIWIHDINRQHRIHGEFHTLYPRLRLDEDRFFNAFRMTTENFDEILNMIKENISKSFTKYREPICPEERLAITLRFLASGDSFRCIANSYRVGCSTVAEIVDEVCDVIWTTLQPIYMKPPTEEMWNLTSEEFYNMWQFPNCLGSIDGKHVTIVCPPNSGSNYFCYLKKFSVVLMAIVGPHYNFLCIDVGGFGKNSDGGIFENSVMGRRFNNGTMNVPRPKLLPRTNDVTPHVLIGDEAFRLQAHVMKPFNQRVSRVDRRKEEYNKRLCRARRVVENAFGLLAQKWRIYFKPMHLKVSSAKKVIKATCVLHNYLRSKTCNTPYLQNMYFTTQQNNAMNNEYQNFETLQLSGDRVRTQFVNFFNGGSRI</sequence>
<dbReference type="Proteomes" id="UP001153954">
    <property type="component" value="Unassembled WGS sequence"/>
</dbReference>
<evidence type="ECO:0000256" key="2">
    <source>
        <dbReference type="ARBA" id="ARBA00004123"/>
    </source>
</evidence>
<evidence type="ECO:0000313" key="9">
    <source>
        <dbReference type="EMBL" id="CAH2090723.1"/>
    </source>
</evidence>
<comment type="subcellular location">
    <subcellularLocation>
        <location evidence="2">Nucleus</location>
    </subcellularLocation>
</comment>
<comment type="cofactor">
    <cofactor evidence="1">
        <name>a divalent metal cation</name>
        <dbReference type="ChEBI" id="CHEBI:60240"/>
    </cofactor>
</comment>
<accession>A0AAU9TY21</accession>
<keyword evidence="5" id="KW-0479">Metal-binding</keyword>
<reference evidence="9" key="1">
    <citation type="submission" date="2022-03" db="EMBL/GenBank/DDBJ databases">
        <authorList>
            <person name="Tunstrom K."/>
        </authorList>
    </citation>
    <scope>NUCLEOTIDE SEQUENCE</scope>
</reference>
<dbReference type="GO" id="GO:0016787">
    <property type="term" value="F:hydrolase activity"/>
    <property type="evidence" value="ECO:0007669"/>
    <property type="project" value="UniProtKB-KW"/>
</dbReference>
<keyword evidence="10" id="KW-1185">Reference proteome</keyword>
<evidence type="ECO:0000259" key="8">
    <source>
        <dbReference type="Pfam" id="PF13359"/>
    </source>
</evidence>
<evidence type="ECO:0000256" key="7">
    <source>
        <dbReference type="ARBA" id="ARBA00023242"/>
    </source>
</evidence>
<dbReference type="InterPro" id="IPR045249">
    <property type="entry name" value="HARBI1-like"/>
</dbReference>
<dbReference type="PANTHER" id="PTHR22930">
    <property type="match status" value="1"/>
</dbReference>
<organism evidence="9 10">
    <name type="scientific">Euphydryas editha</name>
    <name type="common">Edith's checkerspot</name>
    <dbReference type="NCBI Taxonomy" id="104508"/>
    <lineage>
        <taxon>Eukaryota</taxon>
        <taxon>Metazoa</taxon>
        <taxon>Ecdysozoa</taxon>
        <taxon>Arthropoda</taxon>
        <taxon>Hexapoda</taxon>
        <taxon>Insecta</taxon>
        <taxon>Pterygota</taxon>
        <taxon>Neoptera</taxon>
        <taxon>Endopterygota</taxon>
        <taxon>Lepidoptera</taxon>
        <taxon>Glossata</taxon>
        <taxon>Ditrysia</taxon>
        <taxon>Papilionoidea</taxon>
        <taxon>Nymphalidae</taxon>
        <taxon>Nymphalinae</taxon>
        <taxon>Euphydryas</taxon>
    </lineage>
</organism>
<dbReference type="AlphaFoldDB" id="A0AAU9TY21"/>
<keyword evidence="6" id="KW-0378">Hydrolase</keyword>
<gene>
    <name evidence="9" type="ORF">EEDITHA_LOCUS6652</name>
</gene>
<dbReference type="EMBL" id="CAKOGL010000010">
    <property type="protein sequence ID" value="CAH2090723.1"/>
    <property type="molecule type" value="Genomic_DNA"/>
</dbReference>
<evidence type="ECO:0000256" key="4">
    <source>
        <dbReference type="ARBA" id="ARBA00022722"/>
    </source>
</evidence>
<name>A0AAU9TY21_EUPED</name>
<evidence type="ECO:0000256" key="1">
    <source>
        <dbReference type="ARBA" id="ARBA00001968"/>
    </source>
</evidence>
<evidence type="ECO:0000256" key="3">
    <source>
        <dbReference type="ARBA" id="ARBA00006958"/>
    </source>
</evidence>
<dbReference type="Pfam" id="PF13359">
    <property type="entry name" value="DDE_Tnp_4"/>
    <property type="match status" value="1"/>
</dbReference>
<dbReference type="GO" id="GO:0005634">
    <property type="term" value="C:nucleus"/>
    <property type="evidence" value="ECO:0007669"/>
    <property type="project" value="UniProtKB-SubCell"/>
</dbReference>
<evidence type="ECO:0000313" key="10">
    <source>
        <dbReference type="Proteomes" id="UP001153954"/>
    </source>
</evidence>
<feature type="domain" description="DDE Tnp4" evidence="8">
    <location>
        <begin position="166"/>
        <end position="332"/>
    </location>
</feature>
<evidence type="ECO:0000256" key="6">
    <source>
        <dbReference type="ARBA" id="ARBA00022801"/>
    </source>
</evidence>
<keyword evidence="4" id="KW-0540">Nuclease</keyword>
<comment type="similarity">
    <text evidence="3">Belongs to the HARBI1 family.</text>
</comment>
<dbReference type="GO" id="GO:0004518">
    <property type="term" value="F:nuclease activity"/>
    <property type="evidence" value="ECO:0007669"/>
    <property type="project" value="UniProtKB-KW"/>
</dbReference>
<protein>
    <recommendedName>
        <fullName evidence="8">DDE Tnp4 domain-containing protein</fullName>
    </recommendedName>
</protein>
<proteinExistence type="inferred from homology"/>
<dbReference type="InterPro" id="IPR027806">
    <property type="entry name" value="HARBI1_dom"/>
</dbReference>